<reference evidence="13 14" key="1">
    <citation type="submission" date="2016-11" db="EMBL/GenBank/DDBJ databases">
        <title>Complete genome sequencing of Virgibacillus halodenitrificans PDB-F2.</title>
        <authorList>
            <person name="Sun Z."/>
            <person name="Zhou Y."/>
            <person name="Li H."/>
        </authorList>
    </citation>
    <scope>NUCLEOTIDE SEQUENCE [LARGE SCALE GENOMIC DNA]</scope>
    <source>
        <strain evidence="13 14">PDB-F2</strain>
    </source>
</reference>
<dbReference type="KEGG" id="vhl:BME96_14550"/>
<keyword evidence="6 9" id="KW-0227">DNA damage</keyword>
<dbReference type="GO" id="GO:0097510">
    <property type="term" value="P:base-excision repair, AP site formation via deaminated base removal"/>
    <property type="evidence" value="ECO:0007669"/>
    <property type="project" value="TreeGrafter"/>
</dbReference>
<evidence type="ECO:0000256" key="8">
    <source>
        <dbReference type="ARBA" id="ARBA00023204"/>
    </source>
</evidence>
<dbReference type="GeneID" id="71515629"/>
<dbReference type="PROSITE" id="PS00130">
    <property type="entry name" value="U_DNA_GLYCOSYLASE"/>
    <property type="match status" value="1"/>
</dbReference>
<comment type="function">
    <text evidence="2 9 11">Excises uracil residues from the DNA which can arise as a result of misincorporation of dUMP residues by DNA polymerase or due to deamination of cytosine.</text>
</comment>
<organism evidence="13 14">
    <name type="scientific">Virgibacillus halodenitrificans</name>
    <name type="common">Bacillus halodenitrificans</name>
    <dbReference type="NCBI Taxonomy" id="1482"/>
    <lineage>
        <taxon>Bacteria</taxon>
        <taxon>Bacillati</taxon>
        <taxon>Bacillota</taxon>
        <taxon>Bacilli</taxon>
        <taxon>Bacillales</taxon>
        <taxon>Bacillaceae</taxon>
        <taxon>Virgibacillus</taxon>
    </lineage>
</organism>
<dbReference type="PANTHER" id="PTHR11264:SF0">
    <property type="entry name" value="URACIL-DNA GLYCOSYLASE"/>
    <property type="match status" value="1"/>
</dbReference>
<dbReference type="HAMAP" id="MF_00148">
    <property type="entry name" value="UDG"/>
    <property type="match status" value="1"/>
</dbReference>
<dbReference type="SUPFAM" id="SSF52141">
    <property type="entry name" value="Uracil-DNA glycosylase-like"/>
    <property type="match status" value="1"/>
</dbReference>
<dbReference type="GO" id="GO:0004844">
    <property type="term" value="F:uracil DNA N-glycosylase activity"/>
    <property type="evidence" value="ECO:0007669"/>
    <property type="project" value="UniProtKB-UniRule"/>
</dbReference>
<dbReference type="InterPro" id="IPR002043">
    <property type="entry name" value="UDG_fam1"/>
</dbReference>
<keyword evidence="9" id="KW-0963">Cytoplasm</keyword>
<dbReference type="NCBIfam" id="TIGR00628">
    <property type="entry name" value="ung"/>
    <property type="match status" value="1"/>
</dbReference>
<evidence type="ECO:0000256" key="1">
    <source>
        <dbReference type="ARBA" id="ARBA00001400"/>
    </source>
</evidence>
<dbReference type="Pfam" id="PF03167">
    <property type="entry name" value="UDG"/>
    <property type="match status" value="1"/>
</dbReference>
<keyword evidence="7 9" id="KW-0378">Hydrolase</keyword>
<gene>
    <name evidence="9" type="primary">ung</name>
    <name evidence="13" type="ORF">BME96_14550</name>
</gene>
<comment type="similarity">
    <text evidence="3 9 11">Belongs to the uracil-DNA glycosylase (UDG) superfamily. UNG family.</text>
</comment>
<dbReference type="GO" id="GO:0005737">
    <property type="term" value="C:cytoplasm"/>
    <property type="evidence" value="ECO:0007669"/>
    <property type="project" value="UniProtKB-SubCell"/>
</dbReference>
<dbReference type="NCBIfam" id="NF003592">
    <property type="entry name" value="PRK05254.1-5"/>
    <property type="match status" value="1"/>
</dbReference>
<evidence type="ECO:0000256" key="7">
    <source>
        <dbReference type="ARBA" id="ARBA00022801"/>
    </source>
</evidence>
<evidence type="ECO:0000256" key="6">
    <source>
        <dbReference type="ARBA" id="ARBA00022763"/>
    </source>
</evidence>
<keyword evidence="8 9" id="KW-0234">DNA repair</keyword>
<evidence type="ECO:0000256" key="2">
    <source>
        <dbReference type="ARBA" id="ARBA00002631"/>
    </source>
</evidence>
<evidence type="ECO:0000256" key="3">
    <source>
        <dbReference type="ARBA" id="ARBA00008184"/>
    </source>
</evidence>
<dbReference type="NCBIfam" id="NF003588">
    <property type="entry name" value="PRK05254.1-1"/>
    <property type="match status" value="1"/>
</dbReference>
<dbReference type="Gene3D" id="3.40.470.10">
    <property type="entry name" value="Uracil-DNA glycosylase-like domain"/>
    <property type="match status" value="1"/>
</dbReference>
<dbReference type="EMBL" id="CP017962">
    <property type="protein sequence ID" value="APC49335.1"/>
    <property type="molecule type" value="Genomic_DNA"/>
</dbReference>
<dbReference type="PANTHER" id="PTHR11264">
    <property type="entry name" value="URACIL-DNA GLYCOSYLASE"/>
    <property type="match status" value="1"/>
</dbReference>
<dbReference type="RefSeq" id="WP_060680438.1">
    <property type="nucleotide sequence ID" value="NZ_CP017962.1"/>
</dbReference>
<dbReference type="SMART" id="SM00986">
    <property type="entry name" value="UDG"/>
    <property type="match status" value="1"/>
</dbReference>
<dbReference type="NCBIfam" id="NF003591">
    <property type="entry name" value="PRK05254.1-4"/>
    <property type="match status" value="1"/>
</dbReference>
<dbReference type="CDD" id="cd10027">
    <property type="entry name" value="UDG-F1-like"/>
    <property type="match status" value="1"/>
</dbReference>
<protein>
    <recommendedName>
        <fullName evidence="5 9">Uracil-DNA glycosylase</fullName>
        <shortName evidence="9">UDG</shortName>
        <ecNumber evidence="4 9">3.2.2.27</ecNumber>
    </recommendedName>
</protein>
<sequence length="224" mass="25939">MQKQILKNDWADLLAEEFEKEYYIALREFLKGEYNNHNVYPQMDDIFNALHLTPFKDVKVVILGQDPYHGPNQAQGLSFSVQKGVKVPPSLKNIFQELENDIGCPKPDHGDLTKWTRQGVLLLNSVLTVREGQPHSHQNKGWEIFTNRVIEVLNKKEAPIVYILWGRAAQKKEELINVEKHTIIRSPHPSPFSARRGFFGSKPFSKTNQYLRKSKQTEVDWCLD</sequence>
<dbReference type="NCBIfam" id="NF003589">
    <property type="entry name" value="PRK05254.1-2"/>
    <property type="match status" value="1"/>
</dbReference>
<name>A0AAC9J1S3_VIRHA</name>
<comment type="subcellular location">
    <subcellularLocation>
        <location evidence="9">Cytoplasm</location>
    </subcellularLocation>
</comment>
<dbReference type="Proteomes" id="UP000182945">
    <property type="component" value="Chromosome"/>
</dbReference>
<dbReference type="EC" id="3.2.2.27" evidence="4 9"/>
<evidence type="ECO:0000256" key="5">
    <source>
        <dbReference type="ARBA" id="ARBA00018429"/>
    </source>
</evidence>
<comment type="catalytic activity">
    <reaction evidence="1 9 11">
        <text>Hydrolyzes single-stranded DNA or mismatched double-stranded DNA and polynucleotides, releasing free uracil.</text>
        <dbReference type="EC" id="3.2.2.27"/>
    </reaction>
</comment>
<evidence type="ECO:0000256" key="10">
    <source>
        <dbReference type="PROSITE-ProRule" id="PRU10072"/>
    </source>
</evidence>
<evidence type="ECO:0000256" key="11">
    <source>
        <dbReference type="RuleBase" id="RU003780"/>
    </source>
</evidence>
<evidence type="ECO:0000313" key="13">
    <source>
        <dbReference type="EMBL" id="APC49335.1"/>
    </source>
</evidence>
<dbReference type="InterPro" id="IPR018085">
    <property type="entry name" value="Ura-DNA_Glyclase_AS"/>
</dbReference>
<accession>A0AAC9J1S3</accession>
<dbReference type="SMART" id="SM00987">
    <property type="entry name" value="UreE_C"/>
    <property type="match status" value="1"/>
</dbReference>
<proteinExistence type="inferred from homology"/>
<evidence type="ECO:0000259" key="12">
    <source>
        <dbReference type="SMART" id="SM00986"/>
    </source>
</evidence>
<dbReference type="InterPro" id="IPR005122">
    <property type="entry name" value="Uracil-DNA_glycosylase-like"/>
</dbReference>
<dbReference type="InterPro" id="IPR036895">
    <property type="entry name" value="Uracil-DNA_glycosylase-like_sf"/>
</dbReference>
<dbReference type="AlphaFoldDB" id="A0AAC9J1S3"/>
<evidence type="ECO:0000256" key="4">
    <source>
        <dbReference type="ARBA" id="ARBA00012030"/>
    </source>
</evidence>
<dbReference type="FunFam" id="3.40.470.10:FF:000001">
    <property type="entry name" value="Uracil-DNA glycosylase"/>
    <property type="match status" value="1"/>
</dbReference>
<feature type="active site" description="Proton acceptor" evidence="9 10">
    <location>
        <position position="66"/>
    </location>
</feature>
<feature type="domain" description="Uracil-DNA glycosylase-like" evidence="12">
    <location>
        <begin position="51"/>
        <end position="211"/>
    </location>
</feature>
<evidence type="ECO:0000313" key="14">
    <source>
        <dbReference type="Proteomes" id="UP000182945"/>
    </source>
</evidence>
<evidence type="ECO:0000256" key="9">
    <source>
        <dbReference type="HAMAP-Rule" id="MF_00148"/>
    </source>
</evidence>